<protein>
    <submittedName>
        <fullName evidence="2">Putative reverse transcriptase and intron maturase</fullName>
    </submittedName>
</protein>
<reference evidence="2" key="1">
    <citation type="journal article" date="2015" name="BMC Evol. Biol.">
        <title>Chloroplast phylogenomic analysis of chlorophyte green algae identifies a novel lineage sister to the Sphaeropleales (Chlorophyceae).</title>
        <authorList>
            <person name="Lemieux C."/>
            <person name="Vincent A.T."/>
            <person name="Labarre A."/>
            <person name="Otis C."/>
            <person name="Turmel M."/>
        </authorList>
    </citation>
    <scope>NUCLEOTIDE SEQUENCE</scope>
</reference>
<keyword evidence="2" id="KW-0548">Nucleotidyltransferase</keyword>
<feature type="domain" description="Group II intron maturase-specific" evidence="1">
    <location>
        <begin position="1140"/>
        <end position="1212"/>
    </location>
</feature>
<gene>
    <name evidence="2" type="primary">orf1256</name>
</gene>
<keyword evidence="2" id="KW-0695">RNA-directed DNA polymerase</keyword>
<dbReference type="InterPro" id="IPR013597">
    <property type="entry name" value="Mat_intron_G2"/>
</dbReference>
<dbReference type="GeneID" id="26378173"/>
<dbReference type="AlphaFoldDB" id="A0A0S2LMT8"/>
<keyword evidence="2" id="KW-0150">Chloroplast</keyword>
<dbReference type="GO" id="GO:0003964">
    <property type="term" value="F:RNA-directed DNA polymerase activity"/>
    <property type="evidence" value="ECO:0007669"/>
    <property type="project" value="UniProtKB-KW"/>
</dbReference>
<evidence type="ECO:0000259" key="1">
    <source>
        <dbReference type="Pfam" id="PF08388"/>
    </source>
</evidence>
<keyword evidence="2" id="KW-0934">Plastid</keyword>
<dbReference type="Pfam" id="PF08388">
    <property type="entry name" value="GIIM"/>
    <property type="match status" value="1"/>
</dbReference>
<accession>A0A0S2LMT8</accession>
<proteinExistence type="predicted"/>
<dbReference type="RefSeq" id="YP_009184602.1">
    <property type="nucleotide sequence ID" value="NC_028578.1"/>
</dbReference>
<sequence length="1256" mass="153706">MKSPTYYKKLTQFYFKKEKYYKKFCLCYINSILFYSRYYVNNKKYENNFVWNLKKNITLSYLDKLLMDIYIFNMRIFKKYIHALYFHLCYINIENKKKFINFSLFKKIKISRHNMLSCYKFEKVGFIYTKKISKYSKKLIVNNTIKKYQSFLSSREVFLWCPKKIRNIKVFPTRNYFLNNKKYNIVFLEYYRLPFSNKKSTFFYQNNLGFLYDRNRLITHMKLFFLNKLKTTKKISSFKMLIFQFLSFFLLEPQWEARFEKNVYGSRPGRSYHDIIEKLFINLCLEPKYIIHGEIKKRKVEKSNSTNFGFLKNNKDQATLTNSNLINQQRFLNDKNLIISLLKYKQTENEINYFLSNFMKIYKKLMEYKFKNFKKLLPYFTFKKKFQLKVKKRYSCFLNRIFLCFKQNEILNFIFINYQYLVLFLRNKEFLSVNSETKLYPLIIREKSKNYHFNFLSKYLKSSCCKKEQVFEISRFCKKSLNNIKLYNFINSFIPQEEYCLLAEYLKFFSGFLFFSLSDFYRNKIGYSPILTSNKNFFQNILIHGLESELKEFILKKNNLNFMKSFIQKNLLKKRMEHTLSYQAFKNYLYYFVYYLIPKHRFCFHKIKSVLHFSFLDLFNIPEQFRLFKKIVNFKFISINIKKNENNYYSFFKIQYLKFSNSKILRYNNYFVILYKDLKIIDKSKKKMLRWFNTNQNNKHYAFKLERIHSFLTYKKRYLGLNFLGFHIYQFKNKQKKVKNNKLSYCEYLQNEKILNKNFKNKKCNINIYSNKSQGTNYRNIKKFINHALSSRALKKDLFAKIDHGFLQKIFDQKSFCFIFSSSTQNILNILTKKIKNKANYYKLQDYFIVFSVFVNCIKKYFYFFIFDSILRSSKRIPGFTTILSFGSKKKTIKNSLINRNWHLKKRNIYIQFLQLKSLKKLKMKKDTMAFSPLYFFNINYDTVNHKKNYVNINKKNHIFNYKFFDNFKRGSFQLFLKIICQIKIQNLTNFIHIFPYFENFSKSFMQNYFSLVDSLYTNLNSGFHSKKSFSSLSSSFRQSFRLSTKFHRFFPTCYINFSINNRIIINLESILNKKNIRQTFFFKKNIYIQKNSFKNKNVSNSFHFDFYFILIPIYKNKKFQNIFTRIYPSKINIKNHMIQLKFIIKSLKAQTQEILIKKLAVKIRSWCEYYRIISNKKMFNYCDYLVFKMLWRWSCRRHPNKSRNWIKTKYFHNLNGKGWVFGFYNKDTSIFVCLPSHSETSLTIHIPIINEKVSL</sequence>
<keyword evidence="2" id="KW-0808">Transferase</keyword>
<dbReference type="InterPro" id="IPR051083">
    <property type="entry name" value="GrpII_Intron_Splice-Mob/Def"/>
</dbReference>
<name>A0A0S2LMT8_TRETR</name>
<geneLocation type="chloroplast" evidence="2"/>
<dbReference type="PANTHER" id="PTHR34047">
    <property type="entry name" value="NUCLEAR INTRON MATURASE 1, MITOCHONDRIAL-RELATED"/>
    <property type="match status" value="1"/>
</dbReference>
<organism evidence="2">
    <name type="scientific">Treubaria triappendiculata</name>
    <name type="common">Green alga</name>
    <dbReference type="NCBI Taxonomy" id="1755147"/>
    <lineage>
        <taxon>Eukaryota</taxon>
        <taxon>Viridiplantae</taxon>
        <taxon>Chlorophyta</taxon>
        <taxon>core chlorophytes</taxon>
        <taxon>Chlorophyceae</taxon>
        <taxon>Treubariaceae</taxon>
        <taxon>Treubaria</taxon>
    </lineage>
</organism>
<dbReference type="EMBL" id="KT625410">
    <property type="protein sequence ID" value="ALO62688.1"/>
    <property type="molecule type" value="Genomic_DNA"/>
</dbReference>
<evidence type="ECO:0000313" key="2">
    <source>
        <dbReference type="EMBL" id="ALO62688.1"/>
    </source>
</evidence>
<dbReference type="PANTHER" id="PTHR34047:SF10">
    <property type="entry name" value="GROUP II INTRON-ASSOCIATED OPEN READING FRAME"/>
    <property type="match status" value="1"/>
</dbReference>